<sequence>MVLLNLLTFGLWSKFGRVTHYAFDAVLFSAFLAGMKRSTGLAFHTEKIGGENTEVSKWVNKYLGVGEWVMDQSVAIASTSGFFERTK</sequence>
<name>A0AAD9IA76_9PEZI</name>
<dbReference type="EMBL" id="JAQQPM010000007">
    <property type="protein sequence ID" value="KAK2074091.1"/>
    <property type="molecule type" value="Genomic_DNA"/>
</dbReference>
<dbReference type="Proteomes" id="UP001217918">
    <property type="component" value="Unassembled WGS sequence"/>
</dbReference>
<proteinExistence type="predicted"/>
<reference evidence="1" key="1">
    <citation type="journal article" date="2023" name="Mol. Plant Microbe Interact.">
        <title>Elucidating the Obligate Nature and Biological Capacity of an Invasive Fungal Corn Pathogen.</title>
        <authorList>
            <person name="MacCready J.S."/>
            <person name="Roggenkamp E.M."/>
            <person name="Gdanetz K."/>
            <person name="Chilvers M.I."/>
        </authorList>
    </citation>
    <scope>NUCLEOTIDE SEQUENCE</scope>
    <source>
        <strain evidence="1">PM02</strain>
    </source>
</reference>
<organism evidence="1 2">
    <name type="scientific">Phyllachora maydis</name>
    <dbReference type="NCBI Taxonomy" id="1825666"/>
    <lineage>
        <taxon>Eukaryota</taxon>
        <taxon>Fungi</taxon>
        <taxon>Dikarya</taxon>
        <taxon>Ascomycota</taxon>
        <taxon>Pezizomycotina</taxon>
        <taxon>Sordariomycetes</taxon>
        <taxon>Sordariomycetidae</taxon>
        <taxon>Phyllachorales</taxon>
        <taxon>Phyllachoraceae</taxon>
        <taxon>Phyllachora</taxon>
    </lineage>
</organism>
<evidence type="ECO:0008006" key="3">
    <source>
        <dbReference type="Google" id="ProtNLM"/>
    </source>
</evidence>
<dbReference type="InterPro" id="IPR013726">
    <property type="entry name" value="Mitofissin"/>
</dbReference>
<evidence type="ECO:0000313" key="2">
    <source>
        <dbReference type="Proteomes" id="UP001217918"/>
    </source>
</evidence>
<keyword evidence="2" id="KW-1185">Reference proteome</keyword>
<dbReference type="PANTHER" id="PTHR28075">
    <property type="entry name" value="CHROMOSOME 16, WHOLE GENOME SHOTGUN SEQUENCE"/>
    <property type="match status" value="1"/>
</dbReference>
<dbReference type="PANTHER" id="PTHR28075:SF1">
    <property type="entry name" value="DUF1748-DOMAIN-CONTAINING PROTEIN"/>
    <property type="match status" value="1"/>
</dbReference>
<dbReference type="AlphaFoldDB" id="A0AAD9IA76"/>
<gene>
    <name evidence="1" type="ORF">P8C59_008324</name>
</gene>
<dbReference type="Pfam" id="PF08520">
    <property type="entry name" value="Mitofissin"/>
    <property type="match status" value="1"/>
</dbReference>
<evidence type="ECO:0000313" key="1">
    <source>
        <dbReference type="EMBL" id="KAK2074091.1"/>
    </source>
</evidence>
<protein>
    <recommendedName>
        <fullName evidence="3">DUF1748-domain-containing protein</fullName>
    </recommendedName>
</protein>
<dbReference type="GO" id="GO:0005737">
    <property type="term" value="C:cytoplasm"/>
    <property type="evidence" value="ECO:0007669"/>
    <property type="project" value="TreeGrafter"/>
</dbReference>
<accession>A0AAD9IA76</accession>
<comment type="caution">
    <text evidence="1">The sequence shown here is derived from an EMBL/GenBank/DDBJ whole genome shotgun (WGS) entry which is preliminary data.</text>
</comment>